<reference evidence="1 2" key="1">
    <citation type="journal article" date="2024" name="BMC Genomics">
        <title>De novo assembly and annotation of Popillia japonica's genome with initial clues to its potential as an invasive pest.</title>
        <authorList>
            <person name="Cucini C."/>
            <person name="Boschi S."/>
            <person name="Funari R."/>
            <person name="Cardaioli E."/>
            <person name="Iannotti N."/>
            <person name="Marturano G."/>
            <person name="Paoli F."/>
            <person name="Bruttini M."/>
            <person name="Carapelli A."/>
            <person name="Frati F."/>
            <person name="Nardi F."/>
        </authorList>
    </citation>
    <scope>NUCLEOTIDE SEQUENCE [LARGE SCALE GENOMIC DNA]</scope>
    <source>
        <strain evidence="1">DMR45628</strain>
    </source>
</reference>
<dbReference type="PANTHER" id="PTHR35450:SF2">
    <property type="entry name" value="REVERSE TRANSCRIPTASE DOMAIN-CONTAINING PROTEIN"/>
    <property type="match status" value="1"/>
</dbReference>
<comment type="caution">
    <text evidence="1">The sequence shown here is derived from an EMBL/GenBank/DDBJ whole genome shotgun (WGS) entry which is preliminary data.</text>
</comment>
<evidence type="ECO:0000313" key="2">
    <source>
        <dbReference type="Proteomes" id="UP001458880"/>
    </source>
</evidence>
<proteinExistence type="predicted"/>
<evidence type="ECO:0000313" key="1">
    <source>
        <dbReference type="EMBL" id="KAK9695777.1"/>
    </source>
</evidence>
<keyword evidence="2" id="KW-1185">Reference proteome</keyword>
<dbReference type="Proteomes" id="UP001458880">
    <property type="component" value="Unassembled WGS sequence"/>
</dbReference>
<protein>
    <submittedName>
        <fullName evidence="1">Uncharacterized protein</fullName>
    </submittedName>
</protein>
<accession>A0AAW1IZE2</accession>
<gene>
    <name evidence="1" type="ORF">QE152_g32326</name>
</gene>
<organism evidence="1 2">
    <name type="scientific">Popillia japonica</name>
    <name type="common">Japanese beetle</name>
    <dbReference type="NCBI Taxonomy" id="7064"/>
    <lineage>
        <taxon>Eukaryota</taxon>
        <taxon>Metazoa</taxon>
        <taxon>Ecdysozoa</taxon>
        <taxon>Arthropoda</taxon>
        <taxon>Hexapoda</taxon>
        <taxon>Insecta</taxon>
        <taxon>Pterygota</taxon>
        <taxon>Neoptera</taxon>
        <taxon>Endopterygota</taxon>
        <taxon>Coleoptera</taxon>
        <taxon>Polyphaga</taxon>
        <taxon>Scarabaeiformia</taxon>
        <taxon>Scarabaeidae</taxon>
        <taxon>Rutelinae</taxon>
        <taxon>Popillia</taxon>
    </lineage>
</organism>
<name>A0AAW1IZE2_POPJA</name>
<dbReference type="EMBL" id="JASPKY010000470">
    <property type="protein sequence ID" value="KAK9695777.1"/>
    <property type="molecule type" value="Genomic_DNA"/>
</dbReference>
<sequence>MPLLIYTFGVVRWARAELSRLDEATRKIMAKHRSHHPRASTQRLYMSRGRGGRGLLGVTTMHDRTIILFSLTIARSNDQLHNIIKSHEIGGNNAFLFKAASDIFEEMDMKVELKNPRNLQISPAELKKQRKAFEQTQLEKAHLQKPLHGKFLRLLNEKGYSKRQSLRFLSAAGLKMSARNLCSWLNFRLR</sequence>
<dbReference type="PANTHER" id="PTHR35450">
    <property type="entry name" value="REVERSE TRANSCRIPTASE DOMAIN-CONTAINING PROTEIN"/>
    <property type="match status" value="1"/>
</dbReference>
<dbReference type="AlphaFoldDB" id="A0AAW1IZE2"/>